<dbReference type="Proteomes" id="UP000305202">
    <property type="component" value="Unassembled WGS sequence"/>
</dbReference>
<comment type="caution">
    <text evidence="5">The sequence shown here is derived from an EMBL/GenBank/DDBJ whole genome shotgun (WGS) entry which is preliminary data.</text>
</comment>
<dbReference type="Gene3D" id="3.40.190.170">
    <property type="entry name" value="Bacterial extracellular solute-binding protein, family 7"/>
    <property type="match status" value="1"/>
</dbReference>
<keyword evidence="3 4" id="KW-0732">Signal</keyword>
<gene>
    <name evidence="5" type="ORF">FCN80_15020</name>
</gene>
<dbReference type="Pfam" id="PF03480">
    <property type="entry name" value="DctP"/>
    <property type="match status" value="1"/>
</dbReference>
<dbReference type="NCBIfam" id="TIGR00787">
    <property type="entry name" value="dctP"/>
    <property type="match status" value="1"/>
</dbReference>
<organism evidence="5 6">
    <name type="scientific">Martelella alba</name>
    <dbReference type="NCBI Taxonomy" id="2590451"/>
    <lineage>
        <taxon>Bacteria</taxon>
        <taxon>Pseudomonadati</taxon>
        <taxon>Pseudomonadota</taxon>
        <taxon>Alphaproteobacteria</taxon>
        <taxon>Hyphomicrobiales</taxon>
        <taxon>Aurantimonadaceae</taxon>
        <taxon>Martelella</taxon>
    </lineage>
</organism>
<evidence type="ECO:0000256" key="3">
    <source>
        <dbReference type="ARBA" id="ARBA00022729"/>
    </source>
</evidence>
<name>A0ABY2SKD9_9HYPH</name>
<dbReference type="PANTHER" id="PTHR33376:SF7">
    <property type="entry name" value="C4-DICARBOXYLATE-BINDING PROTEIN DCTB"/>
    <property type="match status" value="1"/>
</dbReference>
<keyword evidence="2" id="KW-0813">Transport</keyword>
<dbReference type="PIRSF" id="PIRSF006470">
    <property type="entry name" value="DctB"/>
    <property type="match status" value="1"/>
</dbReference>
<feature type="signal peptide" evidence="4">
    <location>
        <begin position="1"/>
        <end position="31"/>
    </location>
</feature>
<comment type="similarity">
    <text evidence="1">Belongs to the bacterial solute-binding protein 7 family.</text>
</comment>
<evidence type="ECO:0000256" key="2">
    <source>
        <dbReference type="ARBA" id="ARBA00022448"/>
    </source>
</evidence>
<sequence length="331" mass="35880">MAASARLFVRHTALAAALFSAGCALTFPSYAAEILRLAHASSSDSLINQAVQRFASEVKQQSHDALEVQIFPDGQLGDEGAIADAVGSGAITMGLGGVVDAIDPRLNAVSLPFLFKDTDTVHRFLDSQAGKKFLGMGEARGYVMLSALDSGFRQFATKKAIEKPADLAGLKIRTPPNPVILATIKQLGGLPQSIPFGEVYTSLQSGVVDGVEPELRDFSDQHWYEVVKHVSMANYIWSANFWYMNKAAYDALSPANKAVLDKAVADTTGWYRAQLDRVYSQVTAELKKKKVKFNGVDRAAFLAKVGPVYDKFSQEWGAGFVTELRHNAGNE</sequence>
<accession>A0ABY2SKD9</accession>
<dbReference type="InterPro" id="IPR004682">
    <property type="entry name" value="TRAP_DctP"/>
</dbReference>
<dbReference type="NCBIfam" id="NF037995">
    <property type="entry name" value="TRAP_S1"/>
    <property type="match status" value="1"/>
</dbReference>
<evidence type="ECO:0000256" key="4">
    <source>
        <dbReference type="SAM" id="SignalP"/>
    </source>
</evidence>
<evidence type="ECO:0000256" key="1">
    <source>
        <dbReference type="ARBA" id="ARBA00009023"/>
    </source>
</evidence>
<proteinExistence type="inferred from homology"/>
<dbReference type="RefSeq" id="WP_136990980.1">
    <property type="nucleotide sequence ID" value="NZ_SZPQ01000021.1"/>
</dbReference>
<feature type="chain" id="PRO_5047547283" evidence="4">
    <location>
        <begin position="32"/>
        <end position="331"/>
    </location>
</feature>
<dbReference type="InterPro" id="IPR038404">
    <property type="entry name" value="TRAP_DctP_sf"/>
</dbReference>
<evidence type="ECO:0000313" key="5">
    <source>
        <dbReference type="EMBL" id="TKI05197.1"/>
    </source>
</evidence>
<dbReference type="CDD" id="cd13603">
    <property type="entry name" value="PBP2_TRAP_Siap_TeaA_like"/>
    <property type="match status" value="1"/>
</dbReference>
<dbReference type="InterPro" id="IPR018389">
    <property type="entry name" value="DctP_fam"/>
</dbReference>
<protein>
    <submittedName>
        <fullName evidence="5">TRAP transporter substrate-binding protein</fullName>
    </submittedName>
</protein>
<dbReference type="PANTHER" id="PTHR33376">
    <property type="match status" value="1"/>
</dbReference>
<evidence type="ECO:0000313" key="6">
    <source>
        <dbReference type="Proteomes" id="UP000305202"/>
    </source>
</evidence>
<dbReference type="EMBL" id="SZPQ01000021">
    <property type="protein sequence ID" value="TKI05197.1"/>
    <property type="molecule type" value="Genomic_DNA"/>
</dbReference>
<dbReference type="PROSITE" id="PS51257">
    <property type="entry name" value="PROKAR_LIPOPROTEIN"/>
    <property type="match status" value="1"/>
</dbReference>
<reference evidence="5 6" key="1">
    <citation type="submission" date="2019-04" db="EMBL/GenBank/DDBJ databases">
        <authorList>
            <person name="Li M."/>
            <person name="Gao C."/>
        </authorList>
    </citation>
    <scope>NUCLEOTIDE SEQUENCE [LARGE SCALE GENOMIC DNA]</scope>
    <source>
        <strain evidence="5 6">BGMRC 2031</strain>
    </source>
</reference>
<keyword evidence="6" id="KW-1185">Reference proteome</keyword>